<evidence type="ECO:0000313" key="2">
    <source>
        <dbReference type="EMBL" id="MCC9036159.1"/>
    </source>
</evidence>
<accession>A0A9Q3YSU7</accession>
<sequence length="82" mass="9384">MKYMIEQWNARTQYSQKTKEIEEFCDIHIVALQQLVERYLTEGRISDSKSVALQVIMLFEGAILRSKGTESSSPIKLSQVCG</sequence>
<dbReference type="AlphaFoldDB" id="A0A9Q3YSU7"/>
<protein>
    <submittedName>
        <fullName evidence="2">Uncharacterized protein</fullName>
    </submittedName>
</protein>
<name>A0A9Q3YSU7_9FLAO</name>
<dbReference type="EMBL" id="JAJJML010000001">
    <property type="protein sequence ID" value="MCC9036159.1"/>
    <property type="molecule type" value="Genomic_DNA"/>
</dbReference>
<reference evidence="3" key="2">
    <citation type="submission" date="2023-07" db="EMBL/GenBank/DDBJ databases">
        <title>Description of novel Chryseobacterium sp. strain C-2.</title>
        <authorList>
            <person name="Saticioglu I.B."/>
        </authorList>
    </citation>
    <scope>NUCLEOTIDE SEQUENCE [LARGE SCALE GENOMIC DNA]</scope>
    <source>
        <strain evidence="3">C-2</strain>
    </source>
</reference>
<gene>
    <name evidence="1" type="ORF">IEW27_01795</name>
    <name evidence="2" type="ORF">LNP80_18220</name>
</gene>
<dbReference type="InterPro" id="IPR036271">
    <property type="entry name" value="Tet_transcr_reg_TetR-rel_C_sf"/>
</dbReference>
<comment type="caution">
    <text evidence="2">The sequence shown here is derived from an EMBL/GenBank/DDBJ whole genome shotgun (WGS) entry which is preliminary data.</text>
</comment>
<proteinExistence type="predicted"/>
<dbReference type="Proteomes" id="UP001107960">
    <property type="component" value="Unassembled WGS sequence"/>
</dbReference>
<dbReference type="Gene3D" id="1.10.357.10">
    <property type="entry name" value="Tetracycline Repressor, domain 2"/>
    <property type="match status" value="1"/>
</dbReference>
<evidence type="ECO:0000313" key="4">
    <source>
        <dbReference type="Proteomes" id="UP001107960"/>
    </source>
</evidence>
<keyword evidence="3" id="KW-1185">Reference proteome</keyword>
<organism evidence="2 4">
    <name type="scientific">Chryseobacterium muglaense</name>
    <dbReference type="NCBI Taxonomy" id="2893752"/>
    <lineage>
        <taxon>Bacteria</taxon>
        <taxon>Pseudomonadati</taxon>
        <taxon>Bacteroidota</taxon>
        <taxon>Flavobacteriia</taxon>
        <taxon>Flavobacteriales</taxon>
        <taxon>Weeksellaceae</taxon>
        <taxon>Chryseobacterium group</taxon>
        <taxon>Chryseobacterium</taxon>
    </lineage>
</organism>
<dbReference type="Proteomes" id="UP000603715">
    <property type="component" value="Unassembled WGS sequence"/>
</dbReference>
<dbReference type="RefSeq" id="WP_191177966.1">
    <property type="nucleotide sequence ID" value="NZ_JACXXP010000001.1"/>
</dbReference>
<dbReference type="SUPFAM" id="SSF48498">
    <property type="entry name" value="Tetracyclin repressor-like, C-terminal domain"/>
    <property type="match status" value="1"/>
</dbReference>
<evidence type="ECO:0000313" key="1">
    <source>
        <dbReference type="EMBL" id="MBD3903330.1"/>
    </source>
</evidence>
<reference evidence="2" key="1">
    <citation type="submission" date="2021-11" db="EMBL/GenBank/DDBJ databases">
        <title>Description of novel Chryseobacterium species.</title>
        <authorList>
            <person name="Saticioglu I.B."/>
            <person name="Ay H."/>
            <person name="Altun S."/>
            <person name="Duman M."/>
        </authorList>
    </citation>
    <scope>NUCLEOTIDE SEQUENCE</scope>
    <source>
        <strain evidence="2">C-39</strain>
    </source>
</reference>
<dbReference type="EMBL" id="JACXXP010000001">
    <property type="protein sequence ID" value="MBD3903330.1"/>
    <property type="molecule type" value="Genomic_DNA"/>
</dbReference>
<evidence type="ECO:0000313" key="3">
    <source>
        <dbReference type="Proteomes" id="UP000603715"/>
    </source>
</evidence>
<reference evidence="1" key="3">
    <citation type="submission" date="2024-05" db="EMBL/GenBank/DDBJ databases">
        <title>Description of novel Chryseobacterium sp. strain C-2.</title>
        <authorList>
            <person name="Saticioglu I.B."/>
        </authorList>
    </citation>
    <scope>NUCLEOTIDE SEQUENCE</scope>
    <source>
        <strain evidence="1">C-2</strain>
    </source>
</reference>